<dbReference type="InterPro" id="IPR013099">
    <property type="entry name" value="K_chnl_dom"/>
</dbReference>
<feature type="region of interest" description="Disordered" evidence="4">
    <location>
        <begin position="2451"/>
        <end position="2476"/>
    </location>
</feature>
<dbReference type="SMART" id="SM00560">
    <property type="entry name" value="LamGL"/>
    <property type="match status" value="1"/>
</dbReference>
<comment type="caution">
    <text evidence="8">The sequence shown here is derived from an EMBL/GenBank/DDBJ whole genome shotgun (WGS) entry which is preliminary data.</text>
</comment>
<keyword evidence="2" id="KW-0677">Repeat</keyword>
<feature type="transmembrane region" description="Helical" evidence="5">
    <location>
        <begin position="2152"/>
        <end position="2172"/>
    </location>
</feature>
<feature type="transmembrane region" description="Helical" evidence="5">
    <location>
        <begin position="2324"/>
        <end position="2344"/>
    </location>
</feature>
<dbReference type="SUPFAM" id="SSF82895">
    <property type="entry name" value="TSP-1 type 1 repeat"/>
    <property type="match status" value="17"/>
</dbReference>
<organism evidence="8 9">
    <name type="scientific">Porites lobata</name>
    <dbReference type="NCBI Taxonomy" id="104759"/>
    <lineage>
        <taxon>Eukaryota</taxon>
        <taxon>Metazoa</taxon>
        <taxon>Cnidaria</taxon>
        <taxon>Anthozoa</taxon>
        <taxon>Hexacorallia</taxon>
        <taxon>Scleractinia</taxon>
        <taxon>Fungiina</taxon>
        <taxon>Poritidae</taxon>
        <taxon>Porites</taxon>
    </lineage>
</organism>
<dbReference type="InterPro" id="IPR036383">
    <property type="entry name" value="TSP1_rpt_sf"/>
</dbReference>
<feature type="domain" description="Fibronectin type-III" evidence="7">
    <location>
        <begin position="1348"/>
        <end position="1441"/>
    </location>
</feature>
<accession>A0ABN8P011</accession>
<dbReference type="Proteomes" id="UP001159405">
    <property type="component" value="Unassembled WGS sequence"/>
</dbReference>
<dbReference type="InterPro" id="IPR013783">
    <property type="entry name" value="Ig-like_fold"/>
</dbReference>
<feature type="domain" description="Fibronectin type-III" evidence="7">
    <location>
        <begin position="1446"/>
        <end position="1545"/>
    </location>
</feature>
<keyword evidence="5" id="KW-0472">Membrane</keyword>
<dbReference type="InterPro" id="IPR052065">
    <property type="entry name" value="Compl_asym_regulator"/>
</dbReference>
<protein>
    <recommendedName>
        <fullName evidence="7">Fibronectin type-III domain-containing protein</fullName>
    </recommendedName>
</protein>
<dbReference type="InterPro" id="IPR006558">
    <property type="entry name" value="LamG-like"/>
</dbReference>
<sequence>MNLLPSLRLLLSLFSFKAAEWYRSTVNYWPFEGVPNRTVTDYTGSNNGKVNGGFATVSGIVGSALALSGNDSWVDFGVVPISCLNKPSTCDSGFTIAFWLKIPEFQGNKIILQLGEHRYSRGFTVWTRKSTKKNIGFSINTRLRKYQWLQEWNSGDWNHIALKWDNNTQSLQIFVNCSLAQVVNTSEPGEPVEHDKPSRLILGASQGLKKNIKLLVDEFAIWDRLLSNVTLCELFHIHSVNGDYSGWSEFSACSVTCGNGTMKRTRTCTSPPPKNRGRNCSSLGAAEEFQFCFLRRCPIHGGYSEWSSFSNCSKSCGTGIKRRSRKCSNPEPQHGGSNCSHLGLSMEIKNCSEKPCPINGGYSTWTEFSLCTVSCGSGTRQRTRNCSNPKPMHGGQNCSHLGPNIETEICSSNLCPIHGGYSDWSNYSDCTKSCGNGSQVRTRNCSNPEPKHGGKDCLSLGSHTEIINCNTHRCPIDGGYTPWTDFSKCTVSCGNGTRQRTRNCSNPKPMHGGQNCSHLGPNIEIEICSTNLCPIHGGYSDWSNYSECTKSCGNGSQIRTRNCSNPEPKYGGRDCLSLGSHNEIINCNTHHCPIDGGYTQWTDFSKCTVSCGNGTRQRSRNCSNPKPMYGGQNCSHLGPNIEVKTCNTNFCPIHGGYSEWSRFSECTKSCGNGSQNRTRNCSNPEPKHGGRNCFSLGSDTEIQHCNTHHCPIDGGYTPWTEFSNCSKSCGIGEIKRTRSCSNPKPRYGGRNCSHLGVSVEVQRCFLRNCPVHGGFSDWSNFGECTRSCGVGLKNRTRHCTNPEPKHGGDYCTGKFISFKVCNVLPCPIDGGYTKWSAFSACSKSCANGTMKRTRNCSEPPPGPGGRNCSFLGPAEEIKECNTFPCPVNGSYSAWSNFSLCSKSCGNGTMVRKRTCTNPEPKHGGRNCSFFGPSKEIKSCNIFPCPIHGNFSSWSFFSVCSKSCGNGTRSRTRNCSNPFPKHGGKNCSLLGPLIDVQQCNVFPCPVDGGYTVWGNFTSCTRSCGNGTKYRIRNCTNPAPRHGGKNCSLQGPSVDVKTCNVHPCPIDGGYTSWSEFGLCSRSCGRGRKYRTRNCTNPVPQFGGRNCSDFGLAIDARECFLRECPIDGGYTEWSEFSACTRSCNGGRQKRWRTCFNPKPKYGGGDCERLGPASEVQSCNTFPCPVHGGYSEWTRFEPCTRTCGGGKRIRRRSCTSPPPAHGGRNCSGLGPSIDSLACNTEKCPDIVFDLAVNLTSEKWEDGLTNDRNSRTNLLILKIKFGVKEIMGEKDVSEVTNFSFTKGSVIAEFSVSLLHRSYQGITPLQDVIYRDGRIDDMPVSPIRLASPDVPVMAPVSITAVNTSSTGIVLNWLPIPLNYSNGPILEYRISFSFNDSKEWMKVIKGENLSAHVTGLKKFTKYRFRMAGINYRGVGVDSFPIAASTDEDTPSMAPLDVTASNRSSTAIYVGWSPIPQQFIHGILMGYHIHYINTDPEGFGDVSKGIHTIETGRTSALIQGLLKFTNYRIQVSGFTVKGDGPRSDVVVVKTEEDVPSRPPANVTGNNMTSTSIEVRWSPIPSRYAHGILLGYNVSFLATGSRINRRWSTITVNQSAASVVVTNLRKFTKYMVTVEGFTSKGSGIESKTVAITTDEDVPEAFPTNVTGFNQSSTSLFVEWRHIPHQYRNGILLGYKIFYAPKKSYQPMFSKTVNSTRESTTLDNLEKYTWYVIKVAGFTSKGLGPQTPRPLEIRTSEDVPSQPVILVKGRNTSHTSLFVQWDEIPRNFIHGVLLGYRVLFWRYNESRDTYETKQLSTNERSVHLRNLWIYTKYKIQVLGFTAVGEGAISKEIIVSTDEYTPSQSPINVRAFNKTSPTQITVQWNPIPDEFYVHGILRGYKVLYSAITIANENLEELETYEVTVGPSTLIAVLENLTAFTRYEVRVLAFTVKGDGVKSTPIRADTCNCHSTIFTNWWINPPYVDSPRSNKSGIITPILKQAVYTCCGNCTEHGISRVDFTRTATGDPARKSGLVQFKSSFDETTELHFPVYGFMDQTRYLDSYGFVPFVQSPGLALIIIGDEKGTAATLLLKSLALCFPILFLSIAMLWVSSLVLWFVETAGNDRHFPRNVIQGSWEAMWWAFASMTTLGYGDRIPKSPCGRLVCFTWIIMGLIMVTCFNSTMTSLLTARILDKEVSLYGTKIAAIQNSSGYRLAIRKNAKVNPNGKSYTNLQEVYAALTNREVKGMLIDAFTVGSRKELFNRRDLRISKLLDYSSAYGAVLGGEARKLQKCFQEYVSEQRSEISKIVEDNVDSIEVTPKSMSVERSSSLFDPEFPTYINSLIICGVLLVVLWLVGAKFEFAKRMGWIKFKGKGLFDQPLPRTVELMRNKAELKSEMSKIVTIFKINCSRRIYVLRQKHKRELLHLAKLKRQAENSLIQKSSFRRDSFFNFSLGFKTPENHECRESNGHIKRDSSVNDPESEMETLV</sequence>
<dbReference type="SUPFAM" id="SSF49899">
    <property type="entry name" value="Concanavalin A-like lectins/glucanases"/>
    <property type="match status" value="1"/>
</dbReference>
<dbReference type="InterPro" id="IPR000884">
    <property type="entry name" value="TSP1_rpt"/>
</dbReference>
<feature type="domain" description="Fibronectin type-III" evidence="7">
    <location>
        <begin position="1550"/>
        <end position="1647"/>
    </location>
</feature>
<evidence type="ECO:0000256" key="2">
    <source>
        <dbReference type="ARBA" id="ARBA00022737"/>
    </source>
</evidence>
<dbReference type="PROSITE" id="PS50092">
    <property type="entry name" value="TSP1"/>
    <property type="match status" value="17"/>
</dbReference>
<feature type="domain" description="Fibronectin type-III" evidence="7">
    <location>
        <begin position="1854"/>
        <end position="1957"/>
    </location>
</feature>
<dbReference type="Pfam" id="PF00041">
    <property type="entry name" value="fn3"/>
    <property type="match status" value="6"/>
</dbReference>
<dbReference type="Gene3D" id="2.60.120.200">
    <property type="match status" value="1"/>
</dbReference>
<keyword evidence="5" id="KW-1133">Transmembrane helix</keyword>
<gene>
    <name evidence="8" type="ORF">PLOB_00033702</name>
</gene>
<keyword evidence="5" id="KW-0812">Transmembrane</keyword>
<evidence type="ECO:0000313" key="8">
    <source>
        <dbReference type="EMBL" id="CAH3128622.1"/>
    </source>
</evidence>
<feature type="compositionally biased region" description="Basic and acidic residues" evidence="4">
    <location>
        <begin position="2451"/>
        <end position="2464"/>
    </location>
</feature>
<feature type="signal peptide" evidence="6">
    <location>
        <begin position="1"/>
        <end position="19"/>
    </location>
</feature>
<keyword evidence="9" id="KW-1185">Reference proteome</keyword>
<dbReference type="InterPro" id="IPR003961">
    <property type="entry name" value="FN3_dom"/>
</dbReference>
<proteinExistence type="predicted"/>
<name>A0ABN8P011_9CNID</name>
<dbReference type="Gene3D" id="2.60.40.10">
    <property type="entry name" value="Immunoglobulins"/>
    <property type="match status" value="6"/>
</dbReference>
<feature type="domain" description="Fibronectin type-III" evidence="7">
    <location>
        <begin position="1652"/>
        <end position="1748"/>
    </location>
</feature>
<feature type="domain" description="Fibronectin type-III" evidence="7">
    <location>
        <begin position="1749"/>
        <end position="1849"/>
    </location>
</feature>
<evidence type="ECO:0000256" key="1">
    <source>
        <dbReference type="ARBA" id="ARBA00022729"/>
    </source>
</evidence>
<dbReference type="Pfam" id="PF13385">
    <property type="entry name" value="Laminin_G_3"/>
    <property type="match status" value="1"/>
</dbReference>
<dbReference type="PANTHER" id="PTHR22906">
    <property type="entry name" value="PROPERDIN"/>
    <property type="match status" value="1"/>
</dbReference>
<evidence type="ECO:0000313" key="9">
    <source>
        <dbReference type="Proteomes" id="UP001159405"/>
    </source>
</evidence>
<dbReference type="SUPFAM" id="SSF49265">
    <property type="entry name" value="Fibronectin type III"/>
    <property type="match status" value="3"/>
</dbReference>
<feature type="transmembrane region" description="Helical" evidence="5">
    <location>
        <begin position="2082"/>
        <end position="2107"/>
    </location>
</feature>
<reference evidence="8 9" key="1">
    <citation type="submission" date="2022-05" db="EMBL/GenBank/DDBJ databases">
        <authorList>
            <consortium name="Genoscope - CEA"/>
            <person name="William W."/>
        </authorList>
    </citation>
    <scope>NUCLEOTIDE SEQUENCE [LARGE SCALE GENOMIC DNA]</scope>
</reference>
<dbReference type="EMBL" id="CALNXK010000045">
    <property type="protein sequence ID" value="CAH3128622.1"/>
    <property type="molecule type" value="Genomic_DNA"/>
</dbReference>
<evidence type="ECO:0000256" key="5">
    <source>
        <dbReference type="SAM" id="Phobius"/>
    </source>
</evidence>
<evidence type="ECO:0000259" key="7">
    <source>
        <dbReference type="PROSITE" id="PS50853"/>
    </source>
</evidence>
<dbReference type="SMART" id="SM00209">
    <property type="entry name" value="TSP1"/>
    <property type="match status" value="17"/>
</dbReference>
<dbReference type="SUPFAM" id="SSF81324">
    <property type="entry name" value="Voltage-gated potassium channels"/>
    <property type="match status" value="1"/>
</dbReference>
<evidence type="ECO:0000256" key="4">
    <source>
        <dbReference type="SAM" id="MobiDB-lite"/>
    </source>
</evidence>
<dbReference type="PROSITE" id="PS50853">
    <property type="entry name" value="FN3"/>
    <property type="match status" value="6"/>
</dbReference>
<feature type="chain" id="PRO_5045079374" description="Fibronectin type-III domain-containing protein" evidence="6">
    <location>
        <begin position="20"/>
        <end position="2476"/>
    </location>
</feature>
<dbReference type="Pfam" id="PF07885">
    <property type="entry name" value="Ion_trans_2"/>
    <property type="match status" value="1"/>
</dbReference>
<evidence type="ECO:0000256" key="3">
    <source>
        <dbReference type="ARBA" id="ARBA00023157"/>
    </source>
</evidence>
<keyword evidence="1 6" id="KW-0732">Signal</keyword>
<keyword evidence="3" id="KW-1015">Disulfide bond</keyword>
<dbReference type="Gene3D" id="1.10.287.70">
    <property type="match status" value="1"/>
</dbReference>
<dbReference type="Pfam" id="PF00090">
    <property type="entry name" value="TSP_1"/>
    <property type="match status" value="17"/>
</dbReference>
<dbReference type="InterPro" id="IPR013320">
    <property type="entry name" value="ConA-like_dom_sf"/>
</dbReference>
<dbReference type="CDD" id="cd00063">
    <property type="entry name" value="FN3"/>
    <property type="match status" value="6"/>
</dbReference>
<dbReference type="Gene3D" id="2.20.100.10">
    <property type="entry name" value="Thrombospondin type-1 (TSP1) repeat"/>
    <property type="match status" value="17"/>
</dbReference>
<dbReference type="InterPro" id="IPR036116">
    <property type="entry name" value="FN3_sf"/>
</dbReference>
<dbReference type="PANTHER" id="PTHR22906:SF54">
    <property type="entry name" value="IG-LIKE DOMAIN-CONTAINING PROTEIN"/>
    <property type="match status" value="1"/>
</dbReference>
<evidence type="ECO:0000256" key="6">
    <source>
        <dbReference type="SAM" id="SignalP"/>
    </source>
</evidence>
<dbReference type="SMART" id="SM00060">
    <property type="entry name" value="FN3"/>
    <property type="match status" value="6"/>
</dbReference>